<protein>
    <submittedName>
        <fullName evidence="1">Uncharacterized protein</fullName>
    </submittedName>
</protein>
<dbReference type="EMBL" id="KN822020">
    <property type="protein sequence ID" value="KIM65867.1"/>
    <property type="molecule type" value="Genomic_DNA"/>
</dbReference>
<name>A0A0C3ALN9_9AGAM</name>
<reference evidence="2" key="2">
    <citation type="submission" date="2015-01" db="EMBL/GenBank/DDBJ databases">
        <title>Evolutionary Origins and Diversification of the Mycorrhizal Mutualists.</title>
        <authorList>
            <consortium name="DOE Joint Genome Institute"/>
            <consortium name="Mycorrhizal Genomics Consortium"/>
            <person name="Kohler A."/>
            <person name="Kuo A."/>
            <person name="Nagy L.G."/>
            <person name="Floudas D."/>
            <person name="Copeland A."/>
            <person name="Barry K.W."/>
            <person name="Cichocki N."/>
            <person name="Veneault-Fourrey C."/>
            <person name="LaButti K."/>
            <person name="Lindquist E.A."/>
            <person name="Lipzen A."/>
            <person name="Lundell T."/>
            <person name="Morin E."/>
            <person name="Murat C."/>
            <person name="Riley R."/>
            <person name="Ohm R."/>
            <person name="Sun H."/>
            <person name="Tunlid A."/>
            <person name="Henrissat B."/>
            <person name="Grigoriev I.V."/>
            <person name="Hibbett D.S."/>
            <person name="Martin F."/>
        </authorList>
    </citation>
    <scope>NUCLEOTIDE SEQUENCE [LARGE SCALE GENOMIC DNA]</scope>
    <source>
        <strain evidence="2">Foug A</strain>
    </source>
</reference>
<gene>
    <name evidence="1" type="ORF">SCLCIDRAFT_1211877</name>
</gene>
<proteinExistence type="predicted"/>
<accession>A0A0C3ALN9</accession>
<dbReference type="InParanoid" id="A0A0C3ALN9"/>
<evidence type="ECO:0000313" key="2">
    <source>
        <dbReference type="Proteomes" id="UP000053989"/>
    </source>
</evidence>
<organism evidence="1 2">
    <name type="scientific">Scleroderma citrinum Foug A</name>
    <dbReference type="NCBI Taxonomy" id="1036808"/>
    <lineage>
        <taxon>Eukaryota</taxon>
        <taxon>Fungi</taxon>
        <taxon>Dikarya</taxon>
        <taxon>Basidiomycota</taxon>
        <taxon>Agaricomycotina</taxon>
        <taxon>Agaricomycetes</taxon>
        <taxon>Agaricomycetidae</taxon>
        <taxon>Boletales</taxon>
        <taxon>Sclerodermatineae</taxon>
        <taxon>Sclerodermataceae</taxon>
        <taxon>Scleroderma</taxon>
    </lineage>
</organism>
<dbReference type="HOGENOM" id="CLU_2484622_0_0_1"/>
<reference evidence="1 2" key="1">
    <citation type="submission" date="2014-04" db="EMBL/GenBank/DDBJ databases">
        <authorList>
            <consortium name="DOE Joint Genome Institute"/>
            <person name="Kuo A."/>
            <person name="Kohler A."/>
            <person name="Nagy L.G."/>
            <person name="Floudas D."/>
            <person name="Copeland A."/>
            <person name="Barry K.W."/>
            <person name="Cichocki N."/>
            <person name="Veneault-Fourrey C."/>
            <person name="LaButti K."/>
            <person name="Lindquist E.A."/>
            <person name="Lipzen A."/>
            <person name="Lundell T."/>
            <person name="Morin E."/>
            <person name="Murat C."/>
            <person name="Sun H."/>
            <person name="Tunlid A."/>
            <person name="Henrissat B."/>
            <person name="Grigoriev I.V."/>
            <person name="Hibbett D.S."/>
            <person name="Martin F."/>
            <person name="Nordberg H.P."/>
            <person name="Cantor M.N."/>
            <person name="Hua S.X."/>
        </authorList>
    </citation>
    <scope>NUCLEOTIDE SEQUENCE [LARGE SCALE GENOMIC DNA]</scope>
    <source>
        <strain evidence="1 2">Foug A</strain>
    </source>
</reference>
<sequence>MAGNMTRAEAATFIPHETSPIPEALISSKILSLKARLLWVPECSPAYGVQEWELIDHPCMGLLGLIETVKAEEGPEKELKQGRRRDQ</sequence>
<evidence type="ECO:0000313" key="1">
    <source>
        <dbReference type="EMBL" id="KIM65867.1"/>
    </source>
</evidence>
<keyword evidence="2" id="KW-1185">Reference proteome</keyword>
<dbReference type="AlphaFoldDB" id="A0A0C3ALN9"/>
<dbReference type="Proteomes" id="UP000053989">
    <property type="component" value="Unassembled WGS sequence"/>
</dbReference>